<evidence type="ECO:0008006" key="9">
    <source>
        <dbReference type="Google" id="ProtNLM"/>
    </source>
</evidence>
<feature type="transmembrane region" description="Helical" evidence="6">
    <location>
        <begin position="123"/>
        <end position="140"/>
    </location>
</feature>
<dbReference type="EMBL" id="CP002683">
    <property type="protein sequence ID" value="AEH46000.1"/>
    <property type="molecule type" value="Genomic_DNA"/>
</dbReference>
<keyword evidence="5 6" id="KW-0472">Membrane</keyword>
<evidence type="ECO:0000313" key="7">
    <source>
        <dbReference type="EMBL" id="AEH46000.1"/>
    </source>
</evidence>
<dbReference type="STRING" id="667014.Thein_2152"/>
<evidence type="ECO:0000256" key="3">
    <source>
        <dbReference type="ARBA" id="ARBA00022692"/>
    </source>
</evidence>
<sequence>MKKYLSFFLKLAVSATLLFYLFRQTNFDLLFQTFKQVSPEWLTASIMVFFVFQLVSAFRWYEILKVLGFKKNVSFICRVYFIGMFFNAFLPGIFGGDLVRIFYLVKEGSSKTVASFSVVYDRAFGFLGALFLLLIFVPLEGNFIPAHTRHSIFYFSVTVLALTFVIVLFSKFWQERLGNNLAHTLTLVLKIKNFLKLFYLGLAVQVLYNIHVALLGKSLGISIPWLKYFLIIPLMGILASLPISLGGFGVREGTLAYFLNLLGEPKEMGIALGFLTYGVALIGGAVGGYFYLRGDRAKDNN</sequence>
<feature type="transmembrane region" description="Helical" evidence="6">
    <location>
        <begin position="81"/>
        <end position="103"/>
    </location>
</feature>
<evidence type="ECO:0000256" key="1">
    <source>
        <dbReference type="ARBA" id="ARBA00004651"/>
    </source>
</evidence>
<feature type="transmembrane region" description="Helical" evidence="6">
    <location>
        <begin position="194"/>
        <end position="216"/>
    </location>
</feature>
<name>F8ADP2_THEID</name>
<evidence type="ECO:0000256" key="4">
    <source>
        <dbReference type="ARBA" id="ARBA00022989"/>
    </source>
</evidence>
<comment type="subcellular location">
    <subcellularLocation>
        <location evidence="1">Cell membrane</location>
        <topology evidence="1">Multi-pass membrane protein</topology>
    </subcellularLocation>
</comment>
<dbReference type="OrthoDB" id="9788795at2"/>
<proteinExistence type="predicted"/>
<organism evidence="7 8">
    <name type="scientific">Thermodesulfatator indicus (strain DSM 15286 / JCM 11887 / CIR29812)</name>
    <dbReference type="NCBI Taxonomy" id="667014"/>
    <lineage>
        <taxon>Bacteria</taxon>
        <taxon>Pseudomonadati</taxon>
        <taxon>Thermodesulfobacteriota</taxon>
        <taxon>Thermodesulfobacteria</taxon>
        <taxon>Thermodesulfobacteriales</taxon>
        <taxon>Thermodesulfatatoraceae</taxon>
        <taxon>Thermodesulfatator</taxon>
    </lineage>
</organism>
<evidence type="ECO:0000256" key="2">
    <source>
        <dbReference type="ARBA" id="ARBA00022475"/>
    </source>
</evidence>
<feature type="transmembrane region" description="Helical" evidence="6">
    <location>
        <begin position="7"/>
        <end position="22"/>
    </location>
</feature>
<keyword evidence="4 6" id="KW-1133">Transmembrane helix</keyword>
<dbReference type="HOGENOM" id="CLU_048072_2_0_0"/>
<feature type="transmembrane region" description="Helical" evidence="6">
    <location>
        <begin position="228"/>
        <end position="250"/>
    </location>
</feature>
<feature type="transmembrane region" description="Helical" evidence="6">
    <location>
        <begin position="270"/>
        <end position="292"/>
    </location>
</feature>
<dbReference type="GO" id="GO:0005886">
    <property type="term" value="C:plasma membrane"/>
    <property type="evidence" value="ECO:0007669"/>
    <property type="project" value="UniProtKB-SubCell"/>
</dbReference>
<feature type="transmembrane region" description="Helical" evidence="6">
    <location>
        <begin position="42"/>
        <end position="61"/>
    </location>
</feature>
<dbReference type="AlphaFoldDB" id="F8ADP2"/>
<accession>F8ADP2</accession>
<evidence type="ECO:0000313" key="8">
    <source>
        <dbReference type="Proteomes" id="UP000006793"/>
    </source>
</evidence>
<dbReference type="PANTHER" id="PTHR40277:SF1">
    <property type="entry name" value="BLL5419 PROTEIN"/>
    <property type="match status" value="1"/>
</dbReference>
<dbReference type="KEGG" id="tid:Thein_2152"/>
<keyword evidence="2" id="KW-1003">Cell membrane</keyword>
<protein>
    <recommendedName>
        <fullName evidence="9">Lysylphosphatidylglycerol synthetase/UPF0104</fullName>
    </recommendedName>
</protein>
<reference evidence="7 8" key="2">
    <citation type="journal article" date="2012" name="Stand. Genomic Sci.">
        <title>Complete genome sequence of the thermophilic sulfate-reducing ocean bacterium Thermodesulfatator indicus type strain (CIR29812(T)).</title>
        <authorList>
            <person name="Anderson I."/>
            <person name="Saunders E."/>
            <person name="Lapidus A."/>
            <person name="Nolan M."/>
            <person name="Lucas S."/>
            <person name="Tice H."/>
            <person name="Del Rio T.G."/>
            <person name="Cheng J.F."/>
            <person name="Han C."/>
            <person name="Tapia R."/>
            <person name="Goodwin L.A."/>
            <person name="Pitluck S."/>
            <person name="Liolios K."/>
            <person name="Mavromatis K."/>
            <person name="Pagani I."/>
            <person name="Ivanova N."/>
            <person name="Mikhailova N."/>
            <person name="Pati A."/>
            <person name="Chen A."/>
            <person name="Palaniappan K."/>
            <person name="Land M."/>
            <person name="Hauser L."/>
            <person name="Jeffries C.D."/>
            <person name="Chang Y.J."/>
            <person name="Brambilla E.M."/>
            <person name="Rohde M."/>
            <person name="Spring S."/>
            <person name="Goker M."/>
            <person name="Detter J.C."/>
            <person name="Woyke T."/>
            <person name="Bristow J."/>
            <person name="Eisen J.A."/>
            <person name="Markowitz V."/>
            <person name="Hugenholtz P."/>
            <person name="Kyrpides N.C."/>
            <person name="Klenk H.P."/>
        </authorList>
    </citation>
    <scope>NUCLEOTIDE SEQUENCE [LARGE SCALE GENOMIC DNA]</scope>
    <source>
        <strain evidence="8">DSM 15286 / JCM 11887 / CIR29812</strain>
    </source>
</reference>
<dbReference type="PATRIC" id="fig|667014.3.peg.2210"/>
<dbReference type="PaxDb" id="667014-Thein_2152"/>
<dbReference type="Proteomes" id="UP000006793">
    <property type="component" value="Chromosome"/>
</dbReference>
<gene>
    <name evidence="7" type="ordered locus">Thein_2152</name>
</gene>
<reference evidence="8" key="1">
    <citation type="submission" date="2011-04" db="EMBL/GenBank/DDBJ databases">
        <title>The complete genome of Thermodesulfatator indicus DSM 15286.</title>
        <authorList>
            <person name="Lucas S."/>
            <person name="Copeland A."/>
            <person name="Lapidus A."/>
            <person name="Bruce D."/>
            <person name="Goodwin L."/>
            <person name="Pitluck S."/>
            <person name="Peters L."/>
            <person name="Kyrpides N."/>
            <person name="Mavromatis K."/>
            <person name="Pagani I."/>
            <person name="Ivanova N."/>
            <person name="Saunders L."/>
            <person name="Detter J.C."/>
            <person name="Tapia R."/>
            <person name="Han C."/>
            <person name="Land M."/>
            <person name="Hauser L."/>
            <person name="Markowitz V."/>
            <person name="Cheng J.-F."/>
            <person name="Hugenholtz P."/>
            <person name="Woyke T."/>
            <person name="Wu D."/>
            <person name="Spring S."/>
            <person name="Schroeder M."/>
            <person name="Brambilla E."/>
            <person name="Klenk H.-P."/>
            <person name="Eisen J.A."/>
        </authorList>
    </citation>
    <scope>NUCLEOTIDE SEQUENCE [LARGE SCALE GENOMIC DNA]</scope>
    <source>
        <strain evidence="8">DSM 15286 / JCM 11887 / CIR29812</strain>
    </source>
</reference>
<keyword evidence="8" id="KW-1185">Reference proteome</keyword>
<dbReference type="Pfam" id="PF03706">
    <property type="entry name" value="LPG_synthase_TM"/>
    <property type="match status" value="1"/>
</dbReference>
<dbReference type="InParanoid" id="F8ADP2"/>
<dbReference type="RefSeq" id="WP_013908739.1">
    <property type="nucleotide sequence ID" value="NC_015681.1"/>
</dbReference>
<evidence type="ECO:0000256" key="6">
    <source>
        <dbReference type="SAM" id="Phobius"/>
    </source>
</evidence>
<dbReference type="PANTHER" id="PTHR40277">
    <property type="entry name" value="BLL5419 PROTEIN"/>
    <property type="match status" value="1"/>
</dbReference>
<feature type="transmembrane region" description="Helical" evidence="6">
    <location>
        <begin position="152"/>
        <end position="174"/>
    </location>
</feature>
<dbReference type="eggNOG" id="COG0392">
    <property type="taxonomic scope" value="Bacteria"/>
</dbReference>
<dbReference type="InterPro" id="IPR022791">
    <property type="entry name" value="L-PG_synthase/AglD"/>
</dbReference>
<dbReference type="NCBIfam" id="TIGR00374">
    <property type="entry name" value="flippase-like domain"/>
    <property type="match status" value="1"/>
</dbReference>
<keyword evidence="3 6" id="KW-0812">Transmembrane</keyword>
<evidence type="ECO:0000256" key="5">
    <source>
        <dbReference type="ARBA" id="ARBA00023136"/>
    </source>
</evidence>